<dbReference type="Pfam" id="PF00730">
    <property type="entry name" value="HhH-GPD"/>
    <property type="match status" value="1"/>
</dbReference>
<sequence length="459" mass="50359">MVRKEILKPTVSALNNHANISSVDPALSKMPSSKSASTATRHTRSSAACNVKTLPPVKPRELDIAKHKYQPSSPSPRKKPKLEVGKEIKAEGSPPTPKSAKKPIPLSALSKPHPAPANWEEQYRLIEQMRRGIVAPVDDMGCERPRTSAEGDPKTFRFHILISLMLSAQTKDAVTSAAVSSLHDTIPGGLTAESLAVAPLEMVQECINKVGFWRRKAEYIQAAAHKLQEQEGDARGDVPKTIEGLCELKGVGPKMAFLALQCAWNINAGIGVDVHVHRITNRLRWHRPPTTTPEQTRLNLQSWLPTHLHKPINPLLVGFGQVVCLPVGPRCDICLLGSKKICPSRISGANGKGRKEIAYTFKDEADGIAVGTWEWGQNQSLIKEEVTLEPKINVKYEGLVLNKDKPDSSVKMETTQGIDQVIEEPGMKKTDQVLEVLDQVDGTVDIGSYPTVKKESVDW</sequence>
<reference evidence="10" key="3">
    <citation type="submission" date="2024-01" db="EMBL/GenBank/DDBJ databases">
        <authorList>
            <person name="Coelho M.A."/>
            <person name="David-Palma M."/>
            <person name="Shea T."/>
            <person name="Sun S."/>
            <person name="Cuomo C.A."/>
            <person name="Heitman J."/>
        </authorList>
    </citation>
    <scope>NUCLEOTIDE SEQUENCE</scope>
    <source>
        <strain evidence="10">CBS 7841</strain>
    </source>
</reference>
<evidence type="ECO:0000256" key="5">
    <source>
        <dbReference type="ARBA" id="ARBA00023239"/>
    </source>
</evidence>
<reference evidence="10" key="2">
    <citation type="journal article" date="2022" name="Elife">
        <title>Obligate sexual reproduction of a homothallic fungus closely related to the Cryptococcus pathogenic species complex.</title>
        <authorList>
            <person name="Passer A.R."/>
            <person name="Clancey S.A."/>
            <person name="Shea T."/>
            <person name="David-Palma M."/>
            <person name="Averette A.F."/>
            <person name="Boekhout T."/>
            <person name="Porcel B.M."/>
            <person name="Nowrousian M."/>
            <person name="Cuomo C.A."/>
            <person name="Sun S."/>
            <person name="Heitman J."/>
            <person name="Coelho M.A."/>
        </authorList>
    </citation>
    <scope>NUCLEOTIDE SEQUENCE</scope>
    <source>
        <strain evidence="10">CBS 7841</strain>
    </source>
</reference>
<name>A0A1E3HYB6_9TREE</name>
<reference evidence="10" key="1">
    <citation type="submission" date="2016-06" db="EMBL/GenBank/DDBJ databases">
        <authorList>
            <person name="Cuomo C."/>
            <person name="Litvintseva A."/>
            <person name="Heitman J."/>
            <person name="Chen Y."/>
            <person name="Sun S."/>
            <person name="Springer D."/>
            <person name="Dromer F."/>
            <person name="Young S."/>
            <person name="Zeng Q."/>
            <person name="Chapman S."/>
            <person name="Gujja S."/>
            <person name="Saif S."/>
            <person name="Birren B."/>
        </authorList>
    </citation>
    <scope>NUCLEOTIDE SEQUENCE</scope>
    <source>
        <strain evidence="10">CBS 7841</strain>
    </source>
</reference>
<keyword evidence="2 8" id="KW-0227">DNA damage</keyword>
<proteinExistence type="inferred from homology"/>
<keyword evidence="3 8" id="KW-0378">Hydrolase</keyword>
<dbReference type="GO" id="GO:0000703">
    <property type="term" value="F:oxidized pyrimidine nucleobase lesion DNA N-glycosylase activity"/>
    <property type="evidence" value="ECO:0007669"/>
    <property type="project" value="UniProtKB-UniRule"/>
</dbReference>
<dbReference type="GO" id="GO:0140078">
    <property type="term" value="F:class I DNA-(apurinic or apyrimidinic site) endonuclease activity"/>
    <property type="evidence" value="ECO:0007669"/>
    <property type="project" value="UniProtKB-EC"/>
</dbReference>
<feature type="compositionally biased region" description="Basic and acidic residues" evidence="9">
    <location>
        <begin position="81"/>
        <end position="90"/>
    </location>
</feature>
<keyword evidence="5 8" id="KW-0456">Lyase</keyword>
<dbReference type="CDD" id="cd00056">
    <property type="entry name" value="ENDO3c"/>
    <property type="match status" value="1"/>
</dbReference>
<dbReference type="EMBL" id="CP143789">
    <property type="protein sequence ID" value="WVN89976.1"/>
    <property type="molecule type" value="Genomic_DNA"/>
</dbReference>
<dbReference type="PANTHER" id="PTHR43286:SF1">
    <property type="entry name" value="ENDONUCLEASE III-LIKE PROTEIN 1"/>
    <property type="match status" value="1"/>
</dbReference>
<evidence type="ECO:0000313" key="11">
    <source>
        <dbReference type="Proteomes" id="UP000094043"/>
    </source>
</evidence>
<feature type="compositionally biased region" description="Low complexity" evidence="9">
    <location>
        <begin position="32"/>
        <end position="48"/>
    </location>
</feature>
<comment type="function">
    <text evidence="8">Bifunctional DNA N-glycosylase with associated apurinic/apyrimidinic (AP) lyase function that catalyzes the first step in base excision repair (BER), the primary repair pathway for the repair of oxidative DNA damage. The DNA N-glycosylase activity releases the damaged DNA base from DNA by cleaving the N-glycosidic bond, leaving an AP site. The AP lyase activity cleaves the phosphodiester bond 3' to the AP site by a beta-elimination. Primarily recognizes and repairs oxidative base damage of pyrimidines.</text>
</comment>
<dbReference type="AlphaFoldDB" id="A0A1E3HYB6"/>
<evidence type="ECO:0000256" key="7">
    <source>
        <dbReference type="ARBA" id="ARBA00044632"/>
    </source>
</evidence>
<keyword evidence="8" id="KW-0496">Mitochondrion</keyword>
<dbReference type="InterPro" id="IPR003265">
    <property type="entry name" value="HhH-GPD_domain"/>
</dbReference>
<keyword evidence="11" id="KW-1185">Reference proteome</keyword>
<dbReference type="VEuPathDB" id="FungiDB:L203_05570"/>
<dbReference type="EC" id="3.2.2.-" evidence="8"/>
<comment type="caution">
    <text evidence="8">Lacks conserved residue(s) required for the propagation of feature annotation.</text>
</comment>
<comment type="catalytic activity">
    <reaction evidence="7 8">
        <text>2'-deoxyribonucleotide-(2'-deoxyribose 5'-phosphate)-2'-deoxyribonucleotide-DNA = a 3'-end 2'-deoxyribonucleotide-(2,3-dehydro-2,3-deoxyribose 5'-phosphate)-DNA + a 5'-end 5'-phospho-2'-deoxyribonucleoside-DNA + H(+)</text>
        <dbReference type="Rhea" id="RHEA:66592"/>
        <dbReference type="Rhea" id="RHEA-COMP:13180"/>
        <dbReference type="Rhea" id="RHEA-COMP:16897"/>
        <dbReference type="Rhea" id="RHEA-COMP:17067"/>
        <dbReference type="ChEBI" id="CHEBI:15378"/>
        <dbReference type="ChEBI" id="CHEBI:136412"/>
        <dbReference type="ChEBI" id="CHEBI:157695"/>
        <dbReference type="ChEBI" id="CHEBI:167181"/>
        <dbReference type="EC" id="4.2.99.18"/>
    </reaction>
</comment>
<feature type="region of interest" description="Disordered" evidence="9">
    <location>
        <begin position="22"/>
        <end position="115"/>
    </location>
</feature>
<dbReference type="InterPro" id="IPR011257">
    <property type="entry name" value="DNA_glycosylase"/>
</dbReference>
<dbReference type="Proteomes" id="UP000094043">
    <property type="component" value="Chromosome 6"/>
</dbReference>
<accession>A0A1E3HYB6</accession>
<dbReference type="SUPFAM" id="SSF48150">
    <property type="entry name" value="DNA-glycosylase"/>
    <property type="match status" value="1"/>
</dbReference>
<dbReference type="GO" id="GO:0006285">
    <property type="term" value="P:base-excision repair, AP site formation"/>
    <property type="evidence" value="ECO:0007669"/>
    <property type="project" value="UniProtKB-UniRule"/>
</dbReference>
<protein>
    <recommendedName>
        <fullName evidence="8">Endonuclease III homolog</fullName>
        <ecNumber evidence="8">3.2.2.-</ecNumber>
        <ecNumber evidence="8">4.2.99.18</ecNumber>
    </recommendedName>
    <alternativeName>
        <fullName evidence="8">Bifunctional DNA N-glycosylase/DNA-(apurinic or apyrimidinic site) lyase</fullName>
        <shortName evidence="8">DNA glycosylase/AP lyase</shortName>
    </alternativeName>
</protein>
<evidence type="ECO:0000256" key="2">
    <source>
        <dbReference type="ARBA" id="ARBA00022763"/>
    </source>
</evidence>
<dbReference type="OrthoDB" id="2099276at2759"/>
<keyword evidence="4 8" id="KW-0234">DNA repair</keyword>
<dbReference type="HAMAP" id="MF_03183">
    <property type="entry name" value="Endonuclease_III_Nth"/>
    <property type="match status" value="1"/>
</dbReference>
<dbReference type="GO" id="GO:0006289">
    <property type="term" value="P:nucleotide-excision repair"/>
    <property type="evidence" value="ECO:0007669"/>
    <property type="project" value="TreeGrafter"/>
</dbReference>
<organism evidence="10 11">
    <name type="scientific">Cryptococcus depauperatus CBS 7841</name>
    <dbReference type="NCBI Taxonomy" id="1295531"/>
    <lineage>
        <taxon>Eukaryota</taxon>
        <taxon>Fungi</taxon>
        <taxon>Dikarya</taxon>
        <taxon>Basidiomycota</taxon>
        <taxon>Agaricomycotina</taxon>
        <taxon>Tremellomycetes</taxon>
        <taxon>Tremellales</taxon>
        <taxon>Cryptococcaceae</taxon>
        <taxon>Cryptococcus</taxon>
    </lineage>
</organism>
<dbReference type="GO" id="GO:0003677">
    <property type="term" value="F:DNA binding"/>
    <property type="evidence" value="ECO:0007669"/>
    <property type="project" value="UniProtKB-UniRule"/>
</dbReference>
<gene>
    <name evidence="8" type="primary">NTH1</name>
    <name evidence="10" type="ORF">L203_105206</name>
</gene>
<dbReference type="GO" id="GO:0005739">
    <property type="term" value="C:mitochondrion"/>
    <property type="evidence" value="ECO:0007669"/>
    <property type="project" value="UniProtKB-SubCell"/>
</dbReference>
<evidence type="ECO:0000313" key="10">
    <source>
        <dbReference type="EMBL" id="WVN89976.1"/>
    </source>
</evidence>
<evidence type="ECO:0000256" key="3">
    <source>
        <dbReference type="ARBA" id="ARBA00022801"/>
    </source>
</evidence>
<dbReference type="FunFam" id="1.10.340.30:FF:000001">
    <property type="entry name" value="Endonuclease III"/>
    <property type="match status" value="1"/>
</dbReference>
<keyword evidence="8" id="KW-0539">Nucleus</keyword>
<dbReference type="Gene3D" id="1.10.340.30">
    <property type="entry name" value="Hypothetical protein, domain 2"/>
    <property type="match status" value="1"/>
</dbReference>
<comment type="subcellular location">
    <subcellularLocation>
        <location evidence="8">Nucleus</location>
    </subcellularLocation>
    <subcellularLocation>
        <location evidence="8">Mitochondrion</location>
    </subcellularLocation>
</comment>
<evidence type="ECO:0000256" key="1">
    <source>
        <dbReference type="ARBA" id="ARBA00008343"/>
    </source>
</evidence>
<dbReference type="SMART" id="SM00478">
    <property type="entry name" value="ENDO3c"/>
    <property type="match status" value="1"/>
</dbReference>
<dbReference type="InterPro" id="IPR030841">
    <property type="entry name" value="NTH1"/>
</dbReference>
<dbReference type="EC" id="4.2.99.18" evidence="8"/>
<evidence type="ECO:0000256" key="4">
    <source>
        <dbReference type="ARBA" id="ARBA00023204"/>
    </source>
</evidence>
<dbReference type="PANTHER" id="PTHR43286">
    <property type="entry name" value="ENDONUCLEASE III-LIKE PROTEIN 1"/>
    <property type="match status" value="1"/>
</dbReference>
<evidence type="ECO:0000256" key="6">
    <source>
        <dbReference type="ARBA" id="ARBA00023295"/>
    </source>
</evidence>
<dbReference type="FunFam" id="1.10.1670.10:FF:000023">
    <property type="entry name" value="Endonuclease III homolog"/>
    <property type="match status" value="1"/>
</dbReference>
<comment type="similarity">
    <text evidence="1 8">Belongs to the Nth/MutY family.</text>
</comment>
<evidence type="ECO:0000256" key="8">
    <source>
        <dbReference type="HAMAP-Rule" id="MF_03183"/>
    </source>
</evidence>
<dbReference type="Gene3D" id="1.10.1670.10">
    <property type="entry name" value="Helix-hairpin-Helix base-excision DNA repair enzymes (C-terminal)"/>
    <property type="match status" value="1"/>
</dbReference>
<dbReference type="InterPro" id="IPR023170">
    <property type="entry name" value="HhH_base_excis_C"/>
</dbReference>
<dbReference type="GO" id="GO:0005634">
    <property type="term" value="C:nucleus"/>
    <property type="evidence" value="ECO:0007669"/>
    <property type="project" value="UniProtKB-SubCell"/>
</dbReference>
<keyword evidence="6 8" id="KW-0326">Glycosidase</keyword>
<evidence type="ECO:0000256" key="9">
    <source>
        <dbReference type="SAM" id="MobiDB-lite"/>
    </source>
</evidence>